<keyword evidence="6" id="KW-1133">Transmembrane helix</keyword>
<keyword evidence="10" id="KW-1185">Reference proteome</keyword>
<dbReference type="InterPro" id="IPR004358">
    <property type="entry name" value="Sig_transdc_His_kin-like_C"/>
</dbReference>
<dbReference type="PRINTS" id="PR00344">
    <property type="entry name" value="BCTRLSENSOR"/>
</dbReference>
<comment type="caution">
    <text evidence="9">The sequence shown here is derived from an EMBL/GenBank/DDBJ whole genome shotgun (WGS) entry which is preliminary data.</text>
</comment>
<organism evidence="9 10">
    <name type="scientific">Leptospira yanagawae</name>
    <dbReference type="NCBI Taxonomy" id="293069"/>
    <lineage>
        <taxon>Bacteria</taxon>
        <taxon>Pseudomonadati</taxon>
        <taxon>Spirochaetota</taxon>
        <taxon>Spirochaetia</taxon>
        <taxon>Leptospirales</taxon>
        <taxon>Leptospiraceae</taxon>
        <taxon>Leptospira</taxon>
    </lineage>
</organism>
<dbReference type="EC" id="2.7.13.3" evidence="2"/>
<feature type="domain" description="Response regulatory" evidence="8">
    <location>
        <begin position="557"/>
        <end position="675"/>
    </location>
</feature>
<dbReference type="PROSITE" id="PS50109">
    <property type="entry name" value="HIS_KIN"/>
    <property type="match status" value="1"/>
</dbReference>
<evidence type="ECO:0000259" key="8">
    <source>
        <dbReference type="PROSITE" id="PS50110"/>
    </source>
</evidence>
<evidence type="ECO:0000256" key="1">
    <source>
        <dbReference type="ARBA" id="ARBA00000085"/>
    </source>
</evidence>
<dbReference type="SUPFAM" id="SSF47384">
    <property type="entry name" value="Homodimeric domain of signal transducing histidine kinase"/>
    <property type="match status" value="1"/>
</dbReference>
<evidence type="ECO:0000256" key="5">
    <source>
        <dbReference type="PROSITE-ProRule" id="PRU00169"/>
    </source>
</evidence>
<dbReference type="CDD" id="cd16922">
    <property type="entry name" value="HATPase_EvgS-ArcB-TorS-like"/>
    <property type="match status" value="1"/>
</dbReference>
<feature type="transmembrane region" description="Helical" evidence="6">
    <location>
        <begin position="219"/>
        <end position="238"/>
    </location>
</feature>
<name>A0ABY2M796_9LEPT</name>
<dbReference type="Pfam" id="PF02518">
    <property type="entry name" value="HATPase_c"/>
    <property type="match status" value="1"/>
</dbReference>
<evidence type="ECO:0000313" key="10">
    <source>
        <dbReference type="Proteomes" id="UP000298200"/>
    </source>
</evidence>
<protein>
    <recommendedName>
        <fullName evidence="2">histidine kinase</fullName>
        <ecNumber evidence="2">2.7.13.3</ecNumber>
    </recommendedName>
</protein>
<dbReference type="Gene3D" id="3.30.565.10">
    <property type="entry name" value="Histidine kinase-like ATPase, C-terminal domain"/>
    <property type="match status" value="1"/>
</dbReference>
<evidence type="ECO:0000256" key="6">
    <source>
        <dbReference type="SAM" id="Phobius"/>
    </source>
</evidence>
<dbReference type="Proteomes" id="UP000298200">
    <property type="component" value="Unassembled WGS sequence"/>
</dbReference>
<dbReference type="InterPro" id="IPR036097">
    <property type="entry name" value="HisK_dim/P_sf"/>
</dbReference>
<evidence type="ECO:0000259" key="7">
    <source>
        <dbReference type="PROSITE" id="PS50109"/>
    </source>
</evidence>
<dbReference type="SMART" id="SM00387">
    <property type="entry name" value="HATPase_c"/>
    <property type="match status" value="1"/>
</dbReference>
<dbReference type="SMART" id="SM00448">
    <property type="entry name" value="REC"/>
    <property type="match status" value="1"/>
</dbReference>
<dbReference type="InterPro" id="IPR011006">
    <property type="entry name" value="CheY-like_superfamily"/>
</dbReference>
<dbReference type="Gene3D" id="3.40.50.2300">
    <property type="match status" value="1"/>
</dbReference>
<evidence type="ECO:0000256" key="4">
    <source>
        <dbReference type="ARBA" id="ARBA00023012"/>
    </source>
</evidence>
<reference evidence="10" key="1">
    <citation type="journal article" date="2019" name="PLoS Negl. Trop. Dis.">
        <title>Revisiting the worldwide diversity of Leptospira species in the environment.</title>
        <authorList>
            <person name="Vincent A.T."/>
            <person name="Schiettekatte O."/>
            <person name="Bourhy P."/>
            <person name="Veyrier F.J."/>
            <person name="Picardeau M."/>
        </authorList>
    </citation>
    <scope>NUCLEOTIDE SEQUENCE [LARGE SCALE GENOMIC DNA]</scope>
    <source>
        <strain evidence="10">201800272</strain>
    </source>
</reference>
<dbReference type="PROSITE" id="PS50110">
    <property type="entry name" value="RESPONSE_REGULATORY"/>
    <property type="match status" value="1"/>
</dbReference>
<dbReference type="RefSeq" id="WP_135633936.1">
    <property type="nucleotide sequence ID" value="NZ_RQFU01000005.1"/>
</dbReference>
<evidence type="ECO:0000256" key="3">
    <source>
        <dbReference type="ARBA" id="ARBA00022553"/>
    </source>
</evidence>
<feature type="transmembrane region" description="Helical" evidence="6">
    <location>
        <begin position="12"/>
        <end position="33"/>
    </location>
</feature>
<evidence type="ECO:0000256" key="2">
    <source>
        <dbReference type="ARBA" id="ARBA00012438"/>
    </source>
</evidence>
<dbReference type="SMART" id="SM00388">
    <property type="entry name" value="HisKA"/>
    <property type="match status" value="1"/>
</dbReference>
<keyword evidence="6" id="KW-0472">Membrane</keyword>
<gene>
    <name evidence="9" type="ORF">EHQ46_05125</name>
</gene>
<feature type="modified residue" description="4-aspartylphosphate" evidence="5">
    <location>
        <position position="606"/>
    </location>
</feature>
<dbReference type="InterPro" id="IPR036890">
    <property type="entry name" value="HATPase_C_sf"/>
</dbReference>
<evidence type="ECO:0000313" key="9">
    <source>
        <dbReference type="EMBL" id="TGL24496.1"/>
    </source>
</evidence>
<keyword evidence="3 5" id="KW-0597">Phosphoprotein</keyword>
<dbReference type="Pfam" id="PF00512">
    <property type="entry name" value="HisKA"/>
    <property type="match status" value="1"/>
</dbReference>
<dbReference type="InterPro" id="IPR003661">
    <property type="entry name" value="HisK_dim/P_dom"/>
</dbReference>
<dbReference type="Pfam" id="PF00072">
    <property type="entry name" value="Response_reg"/>
    <property type="match status" value="1"/>
</dbReference>
<accession>A0ABY2M796</accession>
<dbReference type="CDD" id="cd00082">
    <property type="entry name" value="HisKA"/>
    <property type="match status" value="1"/>
</dbReference>
<dbReference type="SUPFAM" id="SSF55874">
    <property type="entry name" value="ATPase domain of HSP90 chaperone/DNA topoisomerase II/histidine kinase"/>
    <property type="match status" value="1"/>
</dbReference>
<comment type="catalytic activity">
    <reaction evidence="1">
        <text>ATP + protein L-histidine = ADP + protein N-phospho-L-histidine.</text>
        <dbReference type="EC" id="2.7.13.3"/>
    </reaction>
</comment>
<dbReference type="Gene3D" id="1.10.287.130">
    <property type="match status" value="1"/>
</dbReference>
<dbReference type="PANTHER" id="PTHR45339:SF1">
    <property type="entry name" value="HYBRID SIGNAL TRANSDUCTION HISTIDINE KINASE J"/>
    <property type="match status" value="1"/>
</dbReference>
<dbReference type="EMBL" id="RQFU01000005">
    <property type="protein sequence ID" value="TGL24496.1"/>
    <property type="molecule type" value="Genomic_DNA"/>
</dbReference>
<dbReference type="CDD" id="cd17546">
    <property type="entry name" value="REC_hyHK_CKI1_RcsC-like"/>
    <property type="match status" value="1"/>
</dbReference>
<sequence>MLDTVSSPKGSLFPYLLTNFILFIFVSIAFTFYTASERKIDAAEENRHRSLQIANELRQSSDQLTNLVRLYSIQKETKYKLYFKRILEIRNGKIARPKDYDYAYWDLVIADELPPPSEDGDKISIYDAMKQAEFLESDYALLSLSKEKSDELTKIEFESMALIDLELKTGKPNPKAVQILFDDQYLKCKAEIMKPINDLYHQLDDRTTKAILDAKEKVFFLRSILIFSGIIFGFSLYLTHRSLVSIMGGSVDEVFRRISLLGEGKFTGEIYPTKNTKSILSSLNTTQKRLQELYEEKEMASRAKSEFLASMSHEIRTPLNGVIGITQILFKTELEEEQKSYIKTIADAGKALLNILNDILDFSKIDAGKLAIETIPFQLQNLVKEIFDLFHIEASTKNLEFTYTIHSDVPEEILSDPGRIRQILFNLIGNAIKFTETGFVNLIISKKGNSLLFEIKDSGIGISPDKLPSLFQKFSQVDTSTSRKYGGTGLGLAISERLVKLLGGNIGVESVQNVGSTFWCLLPLLVADQKDKPNHLEKKEKYPLEENHQNELFLNQTFLVVEDNVLNQKVIGGLLKKQHIKFDLAENGKVAVELAKQKHYDLILMDCEMPVMDGFEATAKIREMETSKEKKSIIIAVTAHVLDEHKEKCSEVGMDGFISKPFYIEDLLQTYKNIVKSKSAIEGSSD</sequence>
<dbReference type="PANTHER" id="PTHR45339">
    <property type="entry name" value="HYBRID SIGNAL TRANSDUCTION HISTIDINE KINASE J"/>
    <property type="match status" value="1"/>
</dbReference>
<dbReference type="SUPFAM" id="SSF52172">
    <property type="entry name" value="CheY-like"/>
    <property type="match status" value="1"/>
</dbReference>
<dbReference type="InterPro" id="IPR003594">
    <property type="entry name" value="HATPase_dom"/>
</dbReference>
<dbReference type="InterPro" id="IPR001789">
    <property type="entry name" value="Sig_transdc_resp-reg_receiver"/>
</dbReference>
<keyword evidence="6" id="KW-0812">Transmembrane</keyword>
<proteinExistence type="predicted"/>
<feature type="domain" description="Histidine kinase" evidence="7">
    <location>
        <begin position="310"/>
        <end position="526"/>
    </location>
</feature>
<keyword evidence="4" id="KW-0902">Two-component regulatory system</keyword>
<dbReference type="InterPro" id="IPR005467">
    <property type="entry name" value="His_kinase_dom"/>
</dbReference>